<gene>
    <name evidence="3" type="ORF">NDK43_26035</name>
</gene>
<keyword evidence="2" id="KW-0732">Signal</keyword>
<sequence>MKNVLLKQRKNGLNLIRLIAFSTVALFPTAAMAAGNPQAQLESKLTSLFTGIFILLLKIVPFIGLLVIIWNYIYYRVSTDPYVKAEKRKIMKKTVISTLIATFLLVIAISSYGWVMRKILG</sequence>
<organism evidence="3 4">
    <name type="scientific">Neobacillus pocheonensis</name>
    <dbReference type="NCBI Taxonomy" id="363869"/>
    <lineage>
        <taxon>Bacteria</taxon>
        <taxon>Bacillati</taxon>
        <taxon>Bacillota</taxon>
        <taxon>Bacilli</taxon>
        <taxon>Bacillales</taxon>
        <taxon>Bacillaceae</taxon>
        <taxon>Neobacillus</taxon>
    </lineage>
</organism>
<dbReference type="EMBL" id="JAMQCR010000002">
    <property type="protein sequence ID" value="MCM2535174.1"/>
    <property type="molecule type" value="Genomic_DNA"/>
</dbReference>
<feature type="signal peptide" evidence="2">
    <location>
        <begin position="1"/>
        <end position="33"/>
    </location>
</feature>
<evidence type="ECO:0000256" key="1">
    <source>
        <dbReference type="SAM" id="Phobius"/>
    </source>
</evidence>
<feature type="transmembrane region" description="Helical" evidence="1">
    <location>
        <begin position="49"/>
        <end position="73"/>
    </location>
</feature>
<name>A0ABT0WGJ3_9BACI</name>
<feature type="transmembrane region" description="Helical" evidence="1">
    <location>
        <begin position="94"/>
        <end position="115"/>
    </location>
</feature>
<evidence type="ECO:0000313" key="3">
    <source>
        <dbReference type="EMBL" id="MCM2535174.1"/>
    </source>
</evidence>
<dbReference type="Proteomes" id="UP001523262">
    <property type="component" value="Unassembled WGS sequence"/>
</dbReference>
<keyword evidence="4" id="KW-1185">Reference proteome</keyword>
<keyword evidence="1" id="KW-1133">Transmembrane helix</keyword>
<comment type="caution">
    <text evidence="3">The sequence shown here is derived from an EMBL/GenBank/DDBJ whole genome shotgun (WGS) entry which is preliminary data.</text>
</comment>
<keyword evidence="1" id="KW-0472">Membrane</keyword>
<evidence type="ECO:0000256" key="2">
    <source>
        <dbReference type="SAM" id="SignalP"/>
    </source>
</evidence>
<keyword evidence="1" id="KW-0812">Transmembrane</keyword>
<protein>
    <submittedName>
        <fullName evidence="3">Uncharacterized protein</fullName>
    </submittedName>
</protein>
<evidence type="ECO:0000313" key="4">
    <source>
        <dbReference type="Proteomes" id="UP001523262"/>
    </source>
</evidence>
<accession>A0ABT0WGJ3</accession>
<feature type="chain" id="PRO_5046506084" evidence="2">
    <location>
        <begin position="34"/>
        <end position="121"/>
    </location>
</feature>
<proteinExistence type="predicted"/>
<reference evidence="3 4" key="1">
    <citation type="submission" date="2022-06" db="EMBL/GenBank/DDBJ databases">
        <authorList>
            <person name="Jeon C.O."/>
        </authorList>
    </citation>
    <scope>NUCLEOTIDE SEQUENCE [LARGE SCALE GENOMIC DNA]</scope>
    <source>
        <strain evidence="3 4">KCTC 13943</strain>
    </source>
</reference>